<dbReference type="EMBL" id="JAXLPB010000002">
    <property type="protein sequence ID" value="MDY8108672.1"/>
    <property type="molecule type" value="Genomic_DNA"/>
</dbReference>
<feature type="chain" id="PRO_5045411829" evidence="2">
    <location>
        <begin position="24"/>
        <end position="245"/>
    </location>
</feature>
<evidence type="ECO:0000313" key="3">
    <source>
        <dbReference type="EMBL" id="MDY8108672.1"/>
    </source>
</evidence>
<keyword evidence="4" id="KW-1185">Reference proteome</keyword>
<evidence type="ECO:0000313" key="4">
    <source>
        <dbReference type="Proteomes" id="UP001294412"/>
    </source>
</evidence>
<evidence type="ECO:0000256" key="2">
    <source>
        <dbReference type="SAM" id="SignalP"/>
    </source>
</evidence>
<evidence type="ECO:0000256" key="1">
    <source>
        <dbReference type="SAM" id="MobiDB-lite"/>
    </source>
</evidence>
<feature type="region of interest" description="Disordered" evidence="1">
    <location>
        <begin position="104"/>
        <end position="126"/>
    </location>
</feature>
<gene>
    <name evidence="3" type="ORF">U0C82_05830</name>
</gene>
<dbReference type="RefSeq" id="WP_322186150.1">
    <property type="nucleotide sequence ID" value="NZ_JAXLPB010000002.1"/>
</dbReference>
<sequence length="245" mass="25236">MRFNRSLLAGAAAALLVPHAAGAQGFLSDGGGISTGYEIGLDPSDGDVLAGGDEGERGEFLEDGGGVSSGFETFTSEREEFLEDGGSVSADVSAFTPEREEFLEDGGGITDTPGALPVPRTRYSDTGTRLREARAGSGQRLSRDGSVRFSVGPAQRGWRSVTTPRAVVASASGSFVSLATEGAASPGSGRDERIAEARAGVHANPGPRLIDVQTERLDRRPYPKSGVDVIITGGGSKIIRIAPGT</sequence>
<protein>
    <submittedName>
        <fullName evidence="3">Uncharacterized protein</fullName>
    </submittedName>
</protein>
<proteinExistence type="predicted"/>
<comment type="caution">
    <text evidence="3">The sequence shown here is derived from an EMBL/GenBank/DDBJ whole genome shotgun (WGS) entry which is preliminary data.</text>
</comment>
<keyword evidence="2" id="KW-0732">Signal</keyword>
<reference evidence="3 4" key="1">
    <citation type="submission" date="2023-12" db="EMBL/GenBank/DDBJ databases">
        <title>Description of Novel Strain Fulvimarina sp. 2208YS6-2-32 isolated from Uroteuthis (Photololigo) edulis.</title>
        <authorList>
            <person name="Park J.-S."/>
        </authorList>
    </citation>
    <scope>NUCLEOTIDE SEQUENCE [LARGE SCALE GENOMIC DNA]</scope>
    <source>
        <strain evidence="3 4">2208YS6-2-32</strain>
    </source>
</reference>
<name>A0ABU5I0M1_9HYPH</name>
<feature type="signal peptide" evidence="2">
    <location>
        <begin position="1"/>
        <end position="23"/>
    </location>
</feature>
<organism evidence="3 4">
    <name type="scientific">Fulvimarina uroteuthidis</name>
    <dbReference type="NCBI Taxonomy" id="3098149"/>
    <lineage>
        <taxon>Bacteria</taxon>
        <taxon>Pseudomonadati</taxon>
        <taxon>Pseudomonadota</taxon>
        <taxon>Alphaproteobacteria</taxon>
        <taxon>Hyphomicrobiales</taxon>
        <taxon>Aurantimonadaceae</taxon>
        <taxon>Fulvimarina</taxon>
    </lineage>
</organism>
<dbReference type="Proteomes" id="UP001294412">
    <property type="component" value="Unassembled WGS sequence"/>
</dbReference>
<accession>A0ABU5I0M1</accession>